<protein>
    <submittedName>
        <fullName evidence="2">Uncharacterized protein</fullName>
    </submittedName>
</protein>
<comment type="caution">
    <text evidence="2">The sequence shown here is derived from an EMBL/GenBank/DDBJ whole genome shotgun (WGS) entry which is preliminary data.</text>
</comment>
<organism evidence="2 3">
    <name type="scientific">Rotaria socialis</name>
    <dbReference type="NCBI Taxonomy" id="392032"/>
    <lineage>
        <taxon>Eukaryota</taxon>
        <taxon>Metazoa</taxon>
        <taxon>Spiralia</taxon>
        <taxon>Gnathifera</taxon>
        <taxon>Rotifera</taxon>
        <taxon>Eurotatoria</taxon>
        <taxon>Bdelloidea</taxon>
        <taxon>Philodinida</taxon>
        <taxon>Philodinidae</taxon>
        <taxon>Rotaria</taxon>
    </lineage>
</organism>
<evidence type="ECO:0000313" key="3">
    <source>
        <dbReference type="Proteomes" id="UP000663848"/>
    </source>
</evidence>
<evidence type="ECO:0000256" key="1">
    <source>
        <dbReference type="SAM" id="MobiDB-lite"/>
    </source>
</evidence>
<dbReference type="Proteomes" id="UP000663848">
    <property type="component" value="Unassembled WGS sequence"/>
</dbReference>
<name>A0A821TG23_9BILA</name>
<evidence type="ECO:0000313" key="2">
    <source>
        <dbReference type="EMBL" id="CAF4875166.1"/>
    </source>
</evidence>
<dbReference type="AlphaFoldDB" id="A0A821TG23"/>
<reference evidence="2" key="1">
    <citation type="submission" date="2021-02" db="EMBL/GenBank/DDBJ databases">
        <authorList>
            <person name="Nowell W R."/>
        </authorList>
    </citation>
    <scope>NUCLEOTIDE SEQUENCE</scope>
</reference>
<feature type="region of interest" description="Disordered" evidence="1">
    <location>
        <begin position="322"/>
        <end position="367"/>
    </location>
</feature>
<proteinExistence type="predicted"/>
<feature type="compositionally biased region" description="Low complexity" evidence="1">
    <location>
        <begin position="328"/>
        <end position="354"/>
    </location>
</feature>
<sequence length="381" mass="42860">MNLVQVAIFTRAVYQVDAIKLCQLVKQIEAKRLSKSFAQLLYLASINKSELDREICALSNCGHQQSNALLLTNVPDLISIAIDWNSSPCTSSDVEDLISNINPFIYLHELFDDVTVNDARIKQLHLIGLVCFYGGAVEIFFSYDHTKLKWLFCFDGHIVVLNDWNAVRRKSIDFHLQPFLFIYANPDRNPIDISQLLKRTVIQTKNLNCLPDEKRLEQTILSNNRNNLMMTTKKYEESQQQSHSLEDLKNISSFATLNSSMLFMPKPPINNSYINHDAVAKVMQQQLLKKETLSDTASISSSSTSSPIVHIRHRTCQLGIIQQREDASSSGDSSISSQRDSGLSSGINDGSSDGSPRDSLIENDQTIIDGLVKQTERMMGK</sequence>
<accession>A0A821TG23</accession>
<dbReference type="EMBL" id="CAJOBR010008168">
    <property type="protein sequence ID" value="CAF4875166.1"/>
    <property type="molecule type" value="Genomic_DNA"/>
</dbReference>
<gene>
    <name evidence="2" type="ORF">QYT958_LOCUS28943</name>
</gene>